<keyword evidence="4 8" id="KW-0812">Transmembrane</keyword>
<dbReference type="GO" id="GO:0016407">
    <property type="term" value="F:acetyltransferase activity"/>
    <property type="evidence" value="ECO:0007669"/>
    <property type="project" value="TreeGrafter"/>
</dbReference>
<dbReference type="Proteomes" id="UP000224567">
    <property type="component" value="Unassembled WGS sequence"/>
</dbReference>
<dbReference type="EMBL" id="MLFT02000001">
    <property type="protein sequence ID" value="PHT59436.1"/>
    <property type="molecule type" value="Genomic_DNA"/>
</dbReference>
<evidence type="ECO:0000256" key="6">
    <source>
        <dbReference type="ARBA" id="ARBA00023136"/>
    </source>
</evidence>
<evidence type="ECO:0000256" key="2">
    <source>
        <dbReference type="ARBA" id="ARBA00010666"/>
    </source>
</evidence>
<evidence type="ECO:0000256" key="4">
    <source>
        <dbReference type="ARBA" id="ARBA00022692"/>
    </source>
</evidence>
<feature type="domain" description="Cas1p 10 TM acyl transferase" evidence="9">
    <location>
        <begin position="118"/>
        <end position="234"/>
    </location>
</feature>
<feature type="transmembrane region" description="Helical" evidence="8">
    <location>
        <begin position="249"/>
        <end position="268"/>
    </location>
</feature>
<dbReference type="PANTHER" id="PTHR13533">
    <property type="entry name" value="N-ACETYLNEURAMINATE 9-O-ACETYLTRANSFERASE"/>
    <property type="match status" value="1"/>
</dbReference>
<evidence type="ECO:0000256" key="3">
    <source>
        <dbReference type="ARBA" id="ARBA00022679"/>
    </source>
</evidence>
<evidence type="ECO:0000256" key="5">
    <source>
        <dbReference type="ARBA" id="ARBA00022989"/>
    </source>
</evidence>
<comment type="caution">
    <text evidence="10">The sequence shown here is derived from an EMBL/GenBank/DDBJ whole genome shotgun (WGS) entry which is preliminary data.</text>
</comment>
<reference evidence="10 11" key="1">
    <citation type="journal article" date="2017" name="Genome Biol.">
        <title>New reference genome sequences of hot pepper reveal the massive evolution of plant disease-resistance genes by retroduplication.</title>
        <authorList>
            <person name="Kim S."/>
            <person name="Park J."/>
            <person name="Yeom S.I."/>
            <person name="Kim Y.M."/>
            <person name="Seo E."/>
            <person name="Kim K.T."/>
            <person name="Kim M.S."/>
            <person name="Lee J.M."/>
            <person name="Cheong K."/>
            <person name="Shin H.S."/>
            <person name="Kim S.B."/>
            <person name="Han K."/>
            <person name="Lee J."/>
            <person name="Park M."/>
            <person name="Lee H.A."/>
            <person name="Lee H.Y."/>
            <person name="Lee Y."/>
            <person name="Oh S."/>
            <person name="Lee J.H."/>
            <person name="Choi E."/>
            <person name="Choi E."/>
            <person name="Lee S.E."/>
            <person name="Jeon J."/>
            <person name="Kim H."/>
            <person name="Choi G."/>
            <person name="Song H."/>
            <person name="Lee J."/>
            <person name="Lee S.C."/>
            <person name="Kwon J.K."/>
            <person name="Lee H.Y."/>
            <person name="Koo N."/>
            <person name="Hong Y."/>
            <person name="Kim R.W."/>
            <person name="Kang W.H."/>
            <person name="Huh J.H."/>
            <person name="Kang B.C."/>
            <person name="Yang T.J."/>
            <person name="Lee Y.H."/>
            <person name="Bennetzen J.L."/>
            <person name="Choi D."/>
        </authorList>
    </citation>
    <scope>NUCLEOTIDE SEQUENCE [LARGE SCALE GENOMIC DNA]</scope>
    <source>
        <strain evidence="11">cv. PBC81</strain>
    </source>
</reference>
<keyword evidence="6 8" id="KW-0472">Membrane</keyword>
<dbReference type="GO" id="GO:0005794">
    <property type="term" value="C:Golgi apparatus"/>
    <property type="evidence" value="ECO:0007669"/>
    <property type="project" value="TreeGrafter"/>
</dbReference>
<evidence type="ECO:0000259" key="9">
    <source>
        <dbReference type="Pfam" id="PF07779"/>
    </source>
</evidence>
<name>A0A2G2XPL2_CAPBA</name>
<comment type="subcellular location">
    <subcellularLocation>
        <location evidence="1">Membrane</location>
        <topology evidence="1">Multi-pass membrane protein</topology>
    </subcellularLocation>
</comment>
<organism evidence="10 11">
    <name type="scientific">Capsicum baccatum</name>
    <name type="common">Peruvian pepper</name>
    <dbReference type="NCBI Taxonomy" id="33114"/>
    <lineage>
        <taxon>Eukaryota</taxon>
        <taxon>Viridiplantae</taxon>
        <taxon>Streptophyta</taxon>
        <taxon>Embryophyta</taxon>
        <taxon>Tracheophyta</taxon>
        <taxon>Spermatophyta</taxon>
        <taxon>Magnoliopsida</taxon>
        <taxon>eudicotyledons</taxon>
        <taxon>Gunneridae</taxon>
        <taxon>Pentapetalae</taxon>
        <taxon>asterids</taxon>
        <taxon>lamiids</taxon>
        <taxon>Solanales</taxon>
        <taxon>Solanaceae</taxon>
        <taxon>Solanoideae</taxon>
        <taxon>Capsiceae</taxon>
        <taxon>Capsicum</taxon>
    </lineage>
</organism>
<keyword evidence="11" id="KW-1185">Reference proteome</keyword>
<feature type="transmembrane region" description="Helical" evidence="8">
    <location>
        <begin position="159"/>
        <end position="179"/>
    </location>
</feature>
<evidence type="ECO:0000313" key="10">
    <source>
        <dbReference type="EMBL" id="PHT59436.1"/>
    </source>
</evidence>
<dbReference type="PANTHER" id="PTHR13533:SF48">
    <property type="entry name" value="PROTEIN REDUCED WALL ACETYLATION 2"/>
    <property type="match status" value="1"/>
</dbReference>
<evidence type="ECO:0000256" key="8">
    <source>
        <dbReference type="SAM" id="Phobius"/>
    </source>
</evidence>
<dbReference type="GO" id="GO:0045492">
    <property type="term" value="P:xylan biosynthetic process"/>
    <property type="evidence" value="ECO:0007669"/>
    <property type="project" value="TreeGrafter"/>
</dbReference>
<protein>
    <recommendedName>
        <fullName evidence="9">Cas1p 10 TM acyl transferase domain-containing protein</fullName>
    </recommendedName>
</protein>
<keyword evidence="3" id="KW-0808">Transferase</keyword>
<evidence type="ECO:0000256" key="7">
    <source>
        <dbReference type="ARBA" id="ARBA00023180"/>
    </source>
</evidence>
<proteinExistence type="inferred from homology"/>
<dbReference type="AlphaFoldDB" id="A0A2G2XPL2"/>
<evidence type="ECO:0000256" key="1">
    <source>
        <dbReference type="ARBA" id="ARBA00004141"/>
    </source>
</evidence>
<dbReference type="GO" id="GO:0009834">
    <property type="term" value="P:plant-type secondary cell wall biogenesis"/>
    <property type="evidence" value="ECO:0007669"/>
    <property type="project" value="TreeGrafter"/>
</dbReference>
<accession>A0A2G2XPL2</accession>
<sequence>MLPSFLNGKGPSIRDIKIIVQVDLSCKISHWKCLKSSEIAKAMIRGTPEYGYAVLDGYCHMLMSVNEGSKTSLKLDNQGRFKYFFVSLGAWIRGLVHMKKVLAVDGTFLSGRYDRVLLVVVAHILRAAYVWMTGFGNFSYYYIRKDFILARFTQMMWRLNFLVFFSCVVLNNNYMLYYICPMHTLFMLMVYGALGIFNKYNENATVIAIKFIACFLVVILMWEVPGVVEEVERWMEKLEETEVKRRISIKAAVAIMSLTVFVSPWYAWYAGAT</sequence>
<feature type="transmembrane region" description="Helical" evidence="8">
    <location>
        <begin position="207"/>
        <end position="228"/>
    </location>
</feature>
<evidence type="ECO:0000313" key="11">
    <source>
        <dbReference type="Proteomes" id="UP000224567"/>
    </source>
</evidence>
<dbReference type="GO" id="GO:0016020">
    <property type="term" value="C:membrane"/>
    <property type="evidence" value="ECO:0007669"/>
    <property type="project" value="UniProtKB-SubCell"/>
</dbReference>
<dbReference type="InterPro" id="IPR012419">
    <property type="entry name" value="Cas1_AcylTrans_dom"/>
</dbReference>
<dbReference type="GO" id="GO:0010411">
    <property type="term" value="P:xyloglucan metabolic process"/>
    <property type="evidence" value="ECO:0007669"/>
    <property type="project" value="TreeGrafter"/>
</dbReference>
<keyword evidence="5 8" id="KW-1133">Transmembrane helix</keyword>
<gene>
    <name evidence="10" type="ORF">CQW23_01799</name>
</gene>
<reference evidence="11" key="2">
    <citation type="journal article" date="2017" name="J. Anim. Genet.">
        <title>Multiple reference genome sequences of hot pepper reveal the massive evolution of plant disease resistance genes by retroduplication.</title>
        <authorList>
            <person name="Kim S."/>
            <person name="Park J."/>
            <person name="Yeom S.-I."/>
            <person name="Kim Y.-M."/>
            <person name="Seo E."/>
            <person name="Kim K.-T."/>
            <person name="Kim M.-S."/>
            <person name="Lee J.M."/>
            <person name="Cheong K."/>
            <person name="Shin H.-S."/>
            <person name="Kim S.-B."/>
            <person name="Han K."/>
            <person name="Lee J."/>
            <person name="Park M."/>
            <person name="Lee H.-A."/>
            <person name="Lee H.-Y."/>
            <person name="Lee Y."/>
            <person name="Oh S."/>
            <person name="Lee J.H."/>
            <person name="Choi E."/>
            <person name="Choi E."/>
            <person name="Lee S.E."/>
            <person name="Jeon J."/>
            <person name="Kim H."/>
            <person name="Choi G."/>
            <person name="Song H."/>
            <person name="Lee J."/>
            <person name="Lee S.-C."/>
            <person name="Kwon J.-K."/>
            <person name="Lee H.-Y."/>
            <person name="Koo N."/>
            <person name="Hong Y."/>
            <person name="Kim R.W."/>
            <person name="Kang W.-H."/>
            <person name="Huh J.H."/>
            <person name="Kang B.-C."/>
            <person name="Yang T.-J."/>
            <person name="Lee Y.-H."/>
            <person name="Bennetzen J.L."/>
            <person name="Choi D."/>
        </authorList>
    </citation>
    <scope>NUCLEOTIDE SEQUENCE [LARGE SCALE GENOMIC DNA]</scope>
    <source>
        <strain evidence="11">cv. PBC81</strain>
    </source>
</reference>
<keyword evidence="7" id="KW-0325">Glycoprotein</keyword>
<feature type="transmembrane region" description="Helical" evidence="8">
    <location>
        <begin position="116"/>
        <end position="138"/>
    </location>
</feature>
<dbReference type="Pfam" id="PF07779">
    <property type="entry name" value="Cas1_AcylT"/>
    <property type="match status" value="1"/>
</dbReference>
<dbReference type="OrthoDB" id="1036089at2759"/>
<comment type="similarity">
    <text evidence="2">Belongs to the PC-esterase family. CASD1 subfamily.</text>
</comment>